<dbReference type="InterPro" id="IPR003749">
    <property type="entry name" value="ThiS/MoaD-like"/>
</dbReference>
<dbReference type="Proteomes" id="UP001208041">
    <property type="component" value="Unassembled WGS sequence"/>
</dbReference>
<dbReference type="RefSeq" id="WP_263952286.1">
    <property type="nucleotide sequence ID" value="NZ_JAOYFC010000001.1"/>
</dbReference>
<dbReference type="InterPro" id="IPR016155">
    <property type="entry name" value="Mopterin_synth/thiamin_S_b"/>
</dbReference>
<comment type="caution">
    <text evidence="1">The sequence shown here is derived from an EMBL/GenBank/DDBJ whole genome shotgun (WGS) entry which is preliminary data.</text>
</comment>
<reference evidence="1" key="1">
    <citation type="submission" date="2022-10" db="EMBL/GenBank/DDBJ databases">
        <authorList>
            <person name="Yue Y."/>
        </authorList>
    </citation>
    <scope>NUCLEOTIDE SEQUENCE</scope>
    <source>
        <strain evidence="1">Z654</strain>
    </source>
</reference>
<dbReference type="SUPFAM" id="SSF54285">
    <property type="entry name" value="MoaD/ThiS"/>
    <property type="match status" value="1"/>
</dbReference>
<sequence length="65" mass="6539">MTILINGKATPFDGATLADALNANGYADTVVATAVNGTFVPADARSDFAIKAGDQIEVLAPMQGG</sequence>
<protein>
    <submittedName>
        <fullName evidence="1">Sulfur carrier protein ThiS</fullName>
    </submittedName>
</protein>
<dbReference type="Gene3D" id="3.10.20.30">
    <property type="match status" value="1"/>
</dbReference>
<proteinExistence type="predicted"/>
<evidence type="ECO:0000313" key="2">
    <source>
        <dbReference type="Proteomes" id="UP001208041"/>
    </source>
</evidence>
<name>A0AAE3IZN4_9RHOB</name>
<evidence type="ECO:0000313" key="1">
    <source>
        <dbReference type="EMBL" id="MCV6823441.1"/>
    </source>
</evidence>
<dbReference type="PANTHER" id="PTHR34472">
    <property type="entry name" value="SULFUR CARRIER PROTEIN THIS"/>
    <property type="match status" value="1"/>
</dbReference>
<accession>A0AAE3IZN4</accession>
<dbReference type="InterPro" id="IPR010035">
    <property type="entry name" value="Thi_S"/>
</dbReference>
<dbReference type="NCBIfam" id="TIGR01683">
    <property type="entry name" value="thiS"/>
    <property type="match status" value="1"/>
</dbReference>
<gene>
    <name evidence="1" type="primary">thiS</name>
    <name evidence="1" type="ORF">OH136_02635</name>
</gene>
<keyword evidence="2" id="KW-1185">Reference proteome</keyword>
<dbReference type="Pfam" id="PF02597">
    <property type="entry name" value="ThiS"/>
    <property type="match status" value="1"/>
</dbReference>
<dbReference type="CDD" id="cd00565">
    <property type="entry name" value="Ubl_ThiS"/>
    <property type="match status" value="1"/>
</dbReference>
<dbReference type="PANTHER" id="PTHR34472:SF1">
    <property type="entry name" value="SULFUR CARRIER PROTEIN THIS"/>
    <property type="match status" value="1"/>
</dbReference>
<dbReference type="InterPro" id="IPR012675">
    <property type="entry name" value="Beta-grasp_dom_sf"/>
</dbReference>
<dbReference type="AlphaFoldDB" id="A0AAE3IZN4"/>
<dbReference type="EMBL" id="JAOYFC010000001">
    <property type="protein sequence ID" value="MCV6823441.1"/>
    <property type="molecule type" value="Genomic_DNA"/>
</dbReference>
<organism evidence="1 2">
    <name type="scientific">Halocynthiibacter halioticoli</name>
    <dbReference type="NCBI Taxonomy" id="2986804"/>
    <lineage>
        <taxon>Bacteria</taxon>
        <taxon>Pseudomonadati</taxon>
        <taxon>Pseudomonadota</taxon>
        <taxon>Alphaproteobacteria</taxon>
        <taxon>Rhodobacterales</taxon>
        <taxon>Paracoccaceae</taxon>
        <taxon>Halocynthiibacter</taxon>
    </lineage>
</organism>